<gene>
    <name evidence="7" type="ORF">RchiOBHm_Chr7g0235391</name>
</gene>
<dbReference type="EMBL" id="PDCK01000045">
    <property type="protein sequence ID" value="PRQ21098.1"/>
    <property type="molecule type" value="Genomic_DNA"/>
</dbReference>
<keyword evidence="3" id="KW-0862">Zinc</keyword>
<evidence type="ECO:0000313" key="7">
    <source>
        <dbReference type="EMBL" id="PRQ21098.1"/>
    </source>
</evidence>
<organism evidence="7 8">
    <name type="scientific">Rosa chinensis</name>
    <name type="common">China rose</name>
    <dbReference type="NCBI Taxonomy" id="74649"/>
    <lineage>
        <taxon>Eukaryota</taxon>
        <taxon>Viridiplantae</taxon>
        <taxon>Streptophyta</taxon>
        <taxon>Embryophyta</taxon>
        <taxon>Tracheophyta</taxon>
        <taxon>Spermatophyta</taxon>
        <taxon>Magnoliopsida</taxon>
        <taxon>eudicotyledons</taxon>
        <taxon>Gunneridae</taxon>
        <taxon>Pentapetalae</taxon>
        <taxon>rosids</taxon>
        <taxon>fabids</taxon>
        <taxon>Rosales</taxon>
        <taxon>Rosaceae</taxon>
        <taxon>Rosoideae</taxon>
        <taxon>Rosoideae incertae sedis</taxon>
        <taxon>Rosa</taxon>
    </lineage>
</organism>
<dbReference type="Gramene" id="PRQ21098">
    <property type="protein sequence ID" value="PRQ21098"/>
    <property type="gene ID" value="RchiOBHm_Chr7g0235391"/>
</dbReference>
<dbReference type="InterPro" id="IPR036236">
    <property type="entry name" value="Znf_C2H2_sf"/>
</dbReference>
<keyword evidence="1" id="KW-0479">Metal-binding</keyword>
<sequence length="152" mass="16645">MESNSIHSTNSSHSTHSPEAGNEIVAAEAAEQPGVDELTGEAPSPSPTATTATHSSKHKGKKKVVSSVKRKREKKMKAERSSVWEHFTKFDQPLVEIVEGKETVVGNTKRVQCKYCPTHLACDSRENGTSSLKKHMELVCKGYPGRNNLEES</sequence>
<reference evidence="7 8" key="1">
    <citation type="journal article" date="2018" name="Nat. Genet.">
        <title>The Rosa genome provides new insights in the design of modern roses.</title>
        <authorList>
            <person name="Bendahmane M."/>
        </authorList>
    </citation>
    <scope>NUCLEOTIDE SEQUENCE [LARGE SCALE GENOMIC DNA]</scope>
    <source>
        <strain evidence="8">cv. Old Blush</strain>
    </source>
</reference>
<dbReference type="GO" id="GO:0005634">
    <property type="term" value="C:nucleus"/>
    <property type="evidence" value="ECO:0007669"/>
    <property type="project" value="TreeGrafter"/>
</dbReference>
<dbReference type="GO" id="GO:1990837">
    <property type="term" value="F:sequence-specific double-stranded DNA binding"/>
    <property type="evidence" value="ECO:0007669"/>
    <property type="project" value="TreeGrafter"/>
</dbReference>
<feature type="region of interest" description="Disordered" evidence="5">
    <location>
        <begin position="1"/>
        <end position="81"/>
    </location>
</feature>
<dbReference type="AlphaFoldDB" id="A0A2P6PGT2"/>
<dbReference type="PANTHER" id="PTHR34396">
    <property type="entry name" value="OS03G0264950 PROTEIN-RELATED"/>
    <property type="match status" value="1"/>
</dbReference>
<dbReference type="Proteomes" id="UP000238479">
    <property type="component" value="Chromosome 7"/>
</dbReference>
<keyword evidence="2 4" id="KW-0863">Zinc-finger</keyword>
<proteinExistence type="predicted"/>
<feature type="domain" description="BED-type" evidence="6">
    <location>
        <begin position="78"/>
        <end position="147"/>
    </location>
</feature>
<evidence type="ECO:0000256" key="2">
    <source>
        <dbReference type="ARBA" id="ARBA00022771"/>
    </source>
</evidence>
<evidence type="ECO:0000256" key="5">
    <source>
        <dbReference type="SAM" id="MobiDB-lite"/>
    </source>
</evidence>
<dbReference type="SUPFAM" id="SSF57667">
    <property type="entry name" value="beta-beta-alpha zinc fingers"/>
    <property type="match status" value="1"/>
</dbReference>
<dbReference type="SMART" id="SM00614">
    <property type="entry name" value="ZnF_BED"/>
    <property type="match status" value="1"/>
</dbReference>
<evidence type="ECO:0000313" key="8">
    <source>
        <dbReference type="Proteomes" id="UP000238479"/>
    </source>
</evidence>
<dbReference type="InterPro" id="IPR053031">
    <property type="entry name" value="Cuticle_assoc_protein"/>
</dbReference>
<feature type="compositionally biased region" description="Basic residues" evidence="5">
    <location>
        <begin position="55"/>
        <end position="75"/>
    </location>
</feature>
<dbReference type="PROSITE" id="PS50808">
    <property type="entry name" value="ZF_BED"/>
    <property type="match status" value="1"/>
</dbReference>
<feature type="compositionally biased region" description="Low complexity" evidence="5">
    <location>
        <begin position="1"/>
        <end position="17"/>
    </location>
</feature>
<name>A0A2P6PGT2_ROSCH</name>
<comment type="caution">
    <text evidence="7">The sequence shown here is derived from an EMBL/GenBank/DDBJ whole genome shotgun (WGS) entry which is preliminary data.</text>
</comment>
<protein>
    <submittedName>
        <fullName evidence="7">Putative transcription factor/ chromatin remodeling BED-type(Zn) family</fullName>
    </submittedName>
</protein>
<evidence type="ECO:0000256" key="1">
    <source>
        <dbReference type="ARBA" id="ARBA00022723"/>
    </source>
</evidence>
<evidence type="ECO:0000259" key="6">
    <source>
        <dbReference type="PROSITE" id="PS50808"/>
    </source>
</evidence>
<accession>A0A2P6PGT2</accession>
<evidence type="ECO:0000256" key="4">
    <source>
        <dbReference type="PROSITE-ProRule" id="PRU00027"/>
    </source>
</evidence>
<evidence type="ECO:0000256" key="3">
    <source>
        <dbReference type="ARBA" id="ARBA00022833"/>
    </source>
</evidence>
<dbReference type="GO" id="GO:0008270">
    <property type="term" value="F:zinc ion binding"/>
    <property type="evidence" value="ECO:0007669"/>
    <property type="project" value="UniProtKB-KW"/>
</dbReference>
<keyword evidence="8" id="KW-1185">Reference proteome</keyword>
<dbReference type="GO" id="GO:0006357">
    <property type="term" value="P:regulation of transcription by RNA polymerase II"/>
    <property type="evidence" value="ECO:0007669"/>
    <property type="project" value="TreeGrafter"/>
</dbReference>
<dbReference type="PANTHER" id="PTHR34396:SF27">
    <property type="entry name" value="OS08G0208700 PROTEIN"/>
    <property type="match status" value="1"/>
</dbReference>
<dbReference type="InterPro" id="IPR003656">
    <property type="entry name" value="Znf_BED"/>
</dbReference>